<evidence type="ECO:0000256" key="1">
    <source>
        <dbReference type="ARBA" id="ARBA00022679"/>
    </source>
</evidence>
<dbReference type="PANTHER" id="PTHR46401:SF2">
    <property type="entry name" value="GLYCOSYLTRANSFERASE WBBK-RELATED"/>
    <property type="match status" value="1"/>
</dbReference>
<organism evidence="3 4">
    <name type="scientific">Secundilactobacillus oryzae JCM 18671</name>
    <dbReference type="NCBI Taxonomy" id="1291743"/>
    <lineage>
        <taxon>Bacteria</taxon>
        <taxon>Bacillati</taxon>
        <taxon>Bacillota</taxon>
        <taxon>Bacilli</taxon>
        <taxon>Lactobacillales</taxon>
        <taxon>Lactobacillaceae</taxon>
        <taxon>Secundilactobacillus</taxon>
    </lineage>
</organism>
<protein>
    <submittedName>
        <fullName evidence="3">Glycosyltransferase</fullName>
    </submittedName>
</protein>
<dbReference type="InterPro" id="IPR001296">
    <property type="entry name" value="Glyco_trans_1"/>
</dbReference>
<dbReference type="GO" id="GO:0016757">
    <property type="term" value="F:glycosyltransferase activity"/>
    <property type="evidence" value="ECO:0007669"/>
    <property type="project" value="InterPro"/>
</dbReference>
<comment type="caution">
    <text evidence="3">The sequence shown here is derived from an EMBL/GenBank/DDBJ whole genome shotgun (WGS) entry which is preliminary data.</text>
</comment>
<dbReference type="PANTHER" id="PTHR46401">
    <property type="entry name" value="GLYCOSYLTRANSFERASE WBBK-RELATED"/>
    <property type="match status" value="1"/>
</dbReference>
<sequence length="363" mass="42012">MKINMVLPGIGHSGGVQMAIDYLNYFARHDNDVICYVPFTGAYYGWKRILFPKAMYRIIKSKDLQGKWISHKINIKFVPYINNLYVRDADITIATSWLTSYWVYNLKQEKGAKVYFVQDFETWGNDKENNKVKASYQLPYDLRISVSTELHDRLIQETKASSIVICNGLPKESIRKFSKINSEKLVIGFPFREKRAVQQDIKNTEFGTNSLLKFVHENPEIKVKTFGFKKPIEFPKLIEFLENPSKDELNKWYDSIDIFYVPSLYEGWGLPAMEAMARGCAVIGANTGCLKEFGKHLENCYKINNMTNQQELFQGLELLIKADDLRQKISENAIKIVNNYTFENKAQKFLELLEKLNSEGAIN</sequence>
<dbReference type="AlphaFoldDB" id="A0A081BIB3"/>
<reference evidence="3" key="1">
    <citation type="journal article" date="2014" name="Genome Announc.">
        <title>Draft Genome Sequence of Lactobacillus oryzae Strain SG293T.</title>
        <authorList>
            <person name="Tanizawa Y."/>
            <person name="Fujisawa T."/>
            <person name="Mochizuki T."/>
            <person name="Kaminuma E."/>
            <person name="Nakamura Y."/>
            <person name="Tohno M."/>
        </authorList>
    </citation>
    <scope>NUCLEOTIDE SEQUENCE [LARGE SCALE GENOMIC DNA]</scope>
    <source>
        <strain evidence="3">SG293</strain>
    </source>
</reference>
<evidence type="ECO:0000259" key="2">
    <source>
        <dbReference type="Pfam" id="PF00534"/>
    </source>
</evidence>
<dbReference type="Gene3D" id="3.40.50.11090">
    <property type="match status" value="1"/>
</dbReference>
<proteinExistence type="predicted"/>
<feature type="domain" description="Glycosyl transferase family 1" evidence="2">
    <location>
        <begin position="238"/>
        <end position="335"/>
    </location>
</feature>
<dbReference type="Gene3D" id="3.40.50.2000">
    <property type="entry name" value="Glycogen Phosphorylase B"/>
    <property type="match status" value="1"/>
</dbReference>
<dbReference type="STRING" id="1291743.LOSG293_120180"/>
<evidence type="ECO:0000313" key="3">
    <source>
        <dbReference type="EMBL" id="GAK47781.1"/>
    </source>
</evidence>
<dbReference type="EMBL" id="BBJM01000012">
    <property type="protein sequence ID" value="GAK47781.1"/>
    <property type="molecule type" value="Genomic_DNA"/>
</dbReference>
<dbReference type="Pfam" id="PF00534">
    <property type="entry name" value="Glycos_transf_1"/>
    <property type="match status" value="1"/>
</dbReference>
<dbReference type="eggNOG" id="COG0438">
    <property type="taxonomic scope" value="Bacteria"/>
</dbReference>
<dbReference type="GO" id="GO:0009103">
    <property type="term" value="P:lipopolysaccharide biosynthetic process"/>
    <property type="evidence" value="ECO:0007669"/>
    <property type="project" value="TreeGrafter"/>
</dbReference>
<dbReference type="Proteomes" id="UP000028700">
    <property type="component" value="Unassembled WGS sequence"/>
</dbReference>
<gene>
    <name evidence="3" type="ORF">LOSG293_120180</name>
</gene>
<name>A0A081BIB3_9LACO</name>
<keyword evidence="4" id="KW-1185">Reference proteome</keyword>
<dbReference type="CDD" id="cd03801">
    <property type="entry name" value="GT4_PimA-like"/>
    <property type="match status" value="1"/>
</dbReference>
<keyword evidence="1 3" id="KW-0808">Transferase</keyword>
<evidence type="ECO:0000313" key="4">
    <source>
        <dbReference type="Proteomes" id="UP000028700"/>
    </source>
</evidence>
<dbReference type="SUPFAM" id="SSF53756">
    <property type="entry name" value="UDP-Glycosyltransferase/glycogen phosphorylase"/>
    <property type="match status" value="1"/>
</dbReference>
<accession>A0A081BIB3</accession>